<keyword evidence="8" id="KW-0061">Asparagine biosynthesis</keyword>
<feature type="binding site" evidence="9">
    <location>
        <position position="97"/>
    </location>
    <ligand>
        <name>L-glutamine</name>
        <dbReference type="ChEBI" id="CHEBI:58359"/>
    </ligand>
</feature>
<dbReference type="PROSITE" id="PS51278">
    <property type="entry name" value="GATASE_TYPE_2"/>
    <property type="match status" value="1"/>
</dbReference>
<dbReference type="PIRSF" id="PIRSF001589">
    <property type="entry name" value="Asn_synthetase_glu-h"/>
    <property type="match status" value="1"/>
</dbReference>
<evidence type="ECO:0000256" key="7">
    <source>
        <dbReference type="ARBA" id="ARBA00048741"/>
    </source>
</evidence>
<dbReference type="Proteomes" id="UP000218899">
    <property type="component" value="Chromosome"/>
</dbReference>
<evidence type="ECO:0000256" key="11">
    <source>
        <dbReference type="SAM" id="Phobius"/>
    </source>
</evidence>
<evidence type="ECO:0000256" key="3">
    <source>
        <dbReference type="ARBA" id="ARBA00012737"/>
    </source>
</evidence>
<dbReference type="Gene3D" id="3.60.20.10">
    <property type="entry name" value="Glutamine Phosphoribosylpyrophosphate, subunit 1, domain 1"/>
    <property type="match status" value="1"/>
</dbReference>
<dbReference type="PANTHER" id="PTHR43284">
    <property type="entry name" value="ASPARAGINE SYNTHETASE (GLUTAMINE-HYDROLYZING)"/>
    <property type="match status" value="1"/>
</dbReference>
<dbReference type="GO" id="GO:0004066">
    <property type="term" value="F:asparagine synthase (glutamine-hydrolyzing) activity"/>
    <property type="evidence" value="ECO:0007669"/>
    <property type="project" value="UniProtKB-EC"/>
</dbReference>
<dbReference type="OrthoDB" id="9763290at2"/>
<dbReference type="CDD" id="cd01991">
    <property type="entry name" value="Asn_synthase_B_C"/>
    <property type="match status" value="1"/>
</dbReference>
<comment type="pathway">
    <text evidence="1">Amino-acid biosynthesis; L-asparagine biosynthesis; L-asparagine from L-aspartate (L-Gln route): step 1/1.</text>
</comment>
<dbReference type="EMBL" id="AP014936">
    <property type="protein sequence ID" value="BAU48095.1"/>
    <property type="molecule type" value="Genomic_DNA"/>
</dbReference>
<dbReference type="Gene3D" id="3.40.50.620">
    <property type="entry name" value="HUPs"/>
    <property type="match status" value="1"/>
</dbReference>
<feature type="domain" description="Glutamine amidotransferase type-2" evidence="12">
    <location>
        <begin position="2"/>
        <end position="211"/>
    </location>
</feature>
<accession>A0A1B4V3Z9</accession>
<evidence type="ECO:0000256" key="6">
    <source>
        <dbReference type="ARBA" id="ARBA00022962"/>
    </source>
</evidence>
<keyword evidence="11" id="KW-0812">Transmembrane</keyword>
<dbReference type="KEGG" id="sva:SVA_1533"/>
<evidence type="ECO:0000256" key="5">
    <source>
        <dbReference type="ARBA" id="ARBA00022840"/>
    </source>
</evidence>
<protein>
    <recommendedName>
        <fullName evidence="3">asparagine synthase (glutamine-hydrolyzing)</fullName>
        <ecNumber evidence="3">6.3.5.4</ecNumber>
    </recommendedName>
</protein>
<evidence type="ECO:0000259" key="12">
    <source>
        <dbReference type="PROSITE" id="PS51278"/>
    </source>
</evidence>
<keyword evidence="4 9" id="KW-0547">Nucleotide-binding</keyword>
<dbReference type="InterPro" id="IPR051786">
    <property type="entry name" value="ASN_synthetase/amidase"/>
</dbReference>
<keyword evidence="11" id="KW-1133">Transmembrane helix</keyword>
<sequence>MCGIAAIVGRELTPAHPGIEAMVAALAHRGPDADGIARLDGCHLGHARLSILDLAGGAQPMTYAGRYWITFNGEIYNHAELRDELIRLGHRFATRSDTEVILAAYAQWGEACLDRLRGMWAFAIWDARERALFASRDLFGEKPLYYGQTPEGTLLFASEIKSLLASGALTPRLDRSAVDAFLALGYVPPHRTIYTEIRTLPPGHWMTWRDGRARVVRYWRPGLAPEPMDIGEAAEALRARVDVAVRRQMTADVPVGAFLSGGHDSSTIVALMGQHSTRPVQTFSVGFGRWIDERPYARAVAKQYGTEHHEVDLGAPDVGALLERMARVYDEPFMDASHIPTFLIAEFARRRVKVVLTGDGADELFGGYAWYPLIAAAAAVPGSLLAWLVLRSASRMIGDRVAALVLYSRALGLAARTADTWQRYVRYRLVFGDAERRALWAGEAPATEDWLPRAYYRQDGRNLGFDAALYFDLAAFLPGDILVKVDRAAMAHGLETRAPFLDRDVVELALRLPAALKVSGRKTKIAFKRAFADLWPPALAARGKQGFAGPHERWLERPDVAALERRVCRPDSALSRLLPGIAVDAGRTSQQRWNLLTLGLWLESRARA</sequence>
<keyword evidence="14" id="KW-1185">Reference proteome</keyword>
<comment type="similarity">
    <text evidence="2">Belongs to the asparagine synthetase family.</text>
</comment>
<keyword evidence="11" id="KW-0472">Membrane</keyword>
<evidence type="ECO:0000256" key="1">
    <source>
        <dbReference type="ARBA" id="ARBA00005187"/>
    </source>
</evidence>
<dbReference type="PANTHER" id="PTHR43284:SF1">
    <property type="entry name" value="ASPARAGINE SYNTHETASE"/>
    <property type="match status" value="1"/>
</dbReference>
<dbReference type="RefSeq" id="WP_096460640.1">
    <property type="nucleotide sequence ID" value="NZ_AP014936.1"/>
</dbReference>
<dbReference type="InterPro" id="IPR014729">
    <property type="entry name" value="Rossmann-like_a/b/a_fold"/>
</dbReference>
<dbReference type="NCBIfam" id="TIGR01536">
    <property type="entry name" value="asn_synth_AEB"/>
    <property type="match status" value="1"/>
</dbReference>
<dbReference type="AlphaFoldDB" id="A0A1B4V3Z9"/>
<feature type="binding site" evidence="9">
    <location>
        <position position="285"/>
    </location>
    <ligand>
        <name>ATP</name>
        <dbReference type="ChEBI" id="CHEBI:30616"/>
    </ligand>
</feature>
<evidence type="ECO:0000256" key="8">
    <source>
        <dbReference type="PIRSR" id="PIRSR001589-1"/>
    </source>
</evidence>
<proteinExistence type="inferred from homology"/>
<evidence type="ECO:0000256" key="10">
    <source>
        <dbReference type="PIRSR" id="PIRSR001589-3"/>
    </source>
</evidence>
<dbReference type="InterPro" id="IPR033738">
    <property type="entry name" value="AsnB_N"/>
</dbReference>
<dbReference type="GO" id="GO:0005524">
    <property type="term" value="F:ATP binding"/>
    <property type="evidence" value="ECO:0007669"/>
    <property type="project" value="UniProtKB-KW"/>
</dbReference>
<evidence type="ECO:0000256" key="2">
    <source>
        <dbReference type="ARBA" id="ARBA00005752"/>
    </source>
</evidence>
<dbReference type="InterPro" id="IPR029055">
    <property type="entry name" value="Ntn_hydrolases_N"/>
</dbReference>
<dbReference type="InterPro" id="IPR006426">
    <property type="entry name" value="Asn_synth_AEB"/>
</dbReference>
<dbReference type="GO" id="GO:0005829">
    <property type="term" value="C:cytosol"/>
    <property type="evidence" value="ECO:0007669"/>
    <property type="project" value="TreeGrafter"/>
</dbReference>
<keyword evidence="5 9" id="KW-0067">ATP-binding</keyword>
<feature type="transmembrane region" description="Helical" evidence="11">
    <location>
        <begin position="368"/>
        <end position="390"/>
    </location>
</feature>
<dbReference type="EC" id="6.3.5.4" evidence="3"/>
<evidence type="ECO:0000256" key="9">
    <source>
        <dbReference type="PIRSR" id="PIRSR001589-2"/>
    </source>
</evidence>
<keyword evidence="6 8" id="KW-0315">Glutamine amidotransferase</keyword>
<dbReference type="SUPFAM" id="SSF52402">
    <property type="entry name" value="Adenine nucleotide alpha hydrolases-like"/>
    <property type="match status" value="1"/>
</dbReference>
<gene>
    <name evidence="13" type="ORF">SVA_1533</name>
</gene>
<dbReference type="Pfam" id="PF00733">
    <property type="entry name" value="Asn_synthase"/>
    <property type="match status" value="1"/>
</dbReference>
<comment type="catalytic activity">
    <reaction evidence="7">
        <text>L-aspartate + L-glutamine + ATP + H2O = L-asparagine + L-glutamate + AMP + diphosphate + H(+)</text>
        <dbReference type="Rhea" id="RHEA:12228"/>
        <dbReference type="ChEBI" id="CHEBI:15377"/>
        <dbReference type="ChEBI" id="CHEBI:15378"/>
        <dbReference type="ChEBI" id="CHEBI:29985"/>
        <dbReference type="ChEBI" id="CHEBI:29991"/>
        <dbReference type="ChEBI" id="CHEBI:30616"/>
        <dbReference type="ChEBI" id="CHEBI:33019"/>
        <dbReference type="ChEBI" id="CHEBI:58048"/>
        <dbReference type="ChEBI" id="CHEBI:58359"/>
        <dbReference type="ChEBI" id="CHEBI:456215"/>
        <dbReference type="EC" id="6.3.5.4"/>
    </reaction>
</comment>
<dbReference type="InterPro" id="IPR017932">
    <property type="entry name" value="GATase_2_dom"/>
</dbReference>
<dbReference type="SUPFAM" id="SSF56235">
    <property type="entry name" value="N-terminal nucleophile aminohydrolases (Ntn hydrolases)"/>
    <property type="match status" value="1"/>
</dbReference>
<evidence type="ECO:0000313" key="13">
    <source>
        <dbReference type="EMBL" id="BAU48095.1"/>
    </source>
</evidence>
<feature type="active site" description="For GATase activity" evidence="8">
    <location>
        <position position="2"/>
    </location>
</feature>
<dbReference type="GO" id="GO:0006529">
    <property type="term" value="P:asparagine biosynthetic process"/>
    <property type="evidence" value="ECO:0007669"/>
    <property type="project" value="UniProtKB-KW"/>
</dbReference>
<keyword evidence="8" id="KW-0028">Amino-acid biosynthesis</keyword>
<dbReference type="CDD" id="cd00712">
    <property type="entry name" value="AsnB"/>
    <property type="match status" value="1"/>
</dbReference>
<name>A0A1B4V3Z9_9GAMM</name>
<dbReference type="InterPro" id="IPR001962">
    <property type="entry name" value="Asn_synthase"/>
</dbReference>
<feature type="site" description="Important for beta-aspartyl-AMP intermediate formation" evidence="10">
    <location>
        <position position="359"/>
    </location>
</feature>
<evidence type="ECO:0000313" key="14">
    <source>
        <dbReference type="Proteomes" id="UP000218899"/>
    </source>
</evidence>
<reference evidence="13 14" key="1">
    <citation type="submission" date="2015-08" db="EMBL/GenBank/DDBJ databases">
        <title>Complete genome sequence of Sulfurifustis variabilis.</title>
        <authorList>
            <person name="Miura A."/>
            <person name="Kojima H."/>
            <person name="Fukui M."/>
        </authorList>
    </citation>
    <scope>NUCLEOTIDE SEQUENCE [LARGE SCALE GENOMIC DNA]</scope>
    <source>
        <strain evidence="14">skN76</strain>
    </source>
</reference>
<dbReference type="Pfam" id="PF13537">
    <property type="entry name" value="GATase_7"/>
    <property type="match status" value="1"/>
</dbReference>
<evidence type="ECO:0000256" key="4">
    <source>
        <dbReference type="ARBA" id="ARBA00022741"/>
    </source>
</evidence>
<organism evidence="13 14">
    <name type="scientific">Sulfurifustis variabilis</name>
    <dbReference type="NCBI Taxonomy" id="1675686"/>
    <lineage>
        <taxon>Bacteria</taxon>
        <taxon>Pseudomonadati</taxon>
        <taxon>Pseudomonadota</taxon>
        <taxon>Gammaproteobacteria</taxon>
        <taxon>Acidiferrobacterales</taxon>
        <taxon>Acidiferrobacteraceae</taxon>
        <taxon>Sulfurifustis</taxon>
    </lineage>
</organism>